<dbReference type="AlphaFoldDB" id="A0A8J8CER3"/>
<sequence length="50" mass="5994">MKFKYIIIHYAEMRSLRYFVPAFLAGHFGRPEIALKGNNRIFFEKSENEI</sequence>
<accession>A0A8J8CER3</accession>
<dbReference type="EMBL" id="JAACVF010000076">
    <property type="protein sequence ID" value="NCN65041.1"/>
    <property type="molecule type" value="Genomic_DNA"/>
</dbReference>
<reference evidence="1" key="1">
    <citation type="submission" date="2019-11" db="EMBL/GenBank/DDBJ databases">
        <title>Lipid analysis of CO2-rich subsurface aquifers suggests an autotrophy-based deep biosphere with lysolipids enriched in CPR bacteria.</title>
        <authorList>
            <person name="Probst A.J."/>
            <person name="Elling F.J."/>
            <person name="Castelle C.J."/>
            <person name="Zhu Q."/>
            <person name="Elvert M."/>
            <person name="Birarda G."/>
            <person name="Holman H.-Y."/>
            <person name="Lane K.R."/>
            <person name="Ladd B."/>
            <person name="Ryan M.C."/>
            <person name="Woyke T."/>
            <person name="Hinrichs K.-U."/>
            <person name="Banfield J.F."/>
        </authorList>
    </citation>
    <scope>NUCLEOTIDE SEQUENCE</scope>
    <source>
        <strain evidence="1">CG_2015-01_33_1645</strain>
    </source>
</reference>
<protein>
    <submittedName>
        <fullName evidence="1">Uncharacterized protein</fullName>
    </submittedName>
</protein>
<comment type="caution">
    <text evidence="1">The sequence shown here is derived from an EMBL/GenBank/DDBJ whole genome shotgun (WGS) entry which is preliminary data.</text>
</comment>
<name>A0A8J8CER3_9ARCH</name>
<proteinExistence type="predicted"/>
<evidence type="ECO:0000313" key="1">
    <source>
        <dbReference type="EMBL" id="NCN65041.1"/>
    </source>
</evidence>
<gene>
    <name evidence="1" type="ORF">GW910_03055</name>
</gene>
<evidence type="ECO:0000313" key="2">
    <source>
        <dbReference type="Proteomes" id="UP000768163"/>
    </source>
</evidence>
<organism evidence="1 2">
    <name type="scientific">Candidatus Altarchaeum hamiconexum</name>
    <dbReference type="NCBI Taxonomy" id="1803513"/>
    <lineage>
        <taxon>Archaea</taxon>
        <taxon>Candidatus Altarchaeota</taxon>
        <taxon>Candidatus Altiarchaeia</taxon>
        <taxon>Candidatus Altarchaeales</taxon>
        <taxon>Candidatus Altarchaeaceae</taxon>
        <taxon>Candidatus Altarchaeum</taxon>
    </lineage>
</organism>
<dbReference type="Proteomes" id="UP000768163">
    <property type="component" value="Unassembled WGS sequence"/>
</dbReference>